<dbReference type="Pfam" id="PF02358">
    <property type="entry name" value="Trehalose_PPase"/>
    <property type="match status" value="1"/>
</dbReference>
<dbReference type="EC" id="3.1.3.12" evidence="2"/>
<keyword evidence="2" id="KW-0479">Metal-binding</keyword>
<dbReference type="SUPFAM" id="SSF56784">
    <property type="entry name" value="HAD-like"/>
    <property type="match status" value="1"/>
</dbReference>
<sequence>MKNDVADLGAPPARVRRIALFLDLDGVLAELEPRPEAVGPDPRRSRVLEAAARRLEGRLAVISGREISDLDRILETGVRAVSGVHGLERRDAAGRLTRAEPAPGVAAAAAAFEAFAEAREGVLVEKKGVATGLHYRLAPGAGVEARALAAALAERHALVHQPGHMIEELKTPGADKGRALEAFMAEPPFAGAVPVMVGDDLTDEYGFEAATRLGGFGVLVGQPRSTAARYRLNGPTEVLDWIERLEAE</sequence>
<evidence type="ECO:0000313" key="4">
    <source>
        <dbReference type="Proteomes" id="UP001589906"/>
    </source>
</evidence>
<evidence type="ECO:0000313" key="3">
    <source>
        <dbReference type="EMBL" id="MFC0632414.1"/>
    </source>
</evidence>
<evidence type="ECO:0000256" key="2">
    <source>
        <dbReference type="RuleBase" id="RU361117"/>
    </source>
</evidence>
<comment type="similarity">
    <text evidence="2">Belongs to the trehalose phosphatase family.</text>
</comment>
<dbReference type="InterPro" id="IPR044651">
    <property type="entry name" value="OTSB-like"/>
</dbReference>
<dbReference type="PANTHER" id="PTHR43768">
    <property type="entry name" value="TREHALOSE 6-PHOSPHATE PHOSPHATASE"/>
    <property type="match status" value="1"/>
</dbReference>
<dbReference type="EMBL" id="JBHLSW010000002">
    <property type="protein sequence ID" value="MFC0632414.1"/>
    <property type="molecule type" value="Genomic_DNA"/>
</dbReference>
<dbReference type="Gene3D" id="3.40.50.1000">
    <property type="entry name" value="HAD superfamily/HAD-like"/>
    <property type="match status" value="1"/>
</dbReference>
<dbReference type="NCBIfam" id="TIGR00685">
    <property type="entry name" value="T6PP"/>
    <property type="match status" value="1"/>
</dbReference>
<proteinExistence type="inferred from homology"/>
<dbReference type="InterPro" id="IPR003337">
    <property type="entry name" value="Trehalose_PPase"/>
</dbReference>
<keyword evidence="4" id="KW-1185">Reference proteome</keyword>
<comment type="function">
    <text evidence="2">Removes the phosphate from trehalose 6-phosphate to produce free trehalose.</text>
</comment>
<dbReference type="RefSeq" id="WP_376833341.1">
    <property type="nucleotide sequence ID" value="NZ_JBHLSW010000002.1"/>
</dbReference>
<dbReference type="GO" id="GO:0004805">
    <property type="term" value="F:trehalose-phosphatase activity"/>
    <property type="evidence" value="ECO:0007669"/>
    <property type="project" value="UniProtKB-EC"/>
</dbReference>
<evidence type="ECO:0000256" key="1">
    <source>
        <dbReference type="ARBA" id="ARBA00022801"/>
    </source>
</evidence>
<gene>
    <name evidence="3" type="primary">otsB</name>
    <name evidence="3" type="ORF">ACFFGE_00770</name>
</gene>
<dbReference type="Proteomes" id="UP001589906">
    <property type="component" value="Unassembled WGS sequence"/>
</dbReference>
<comment type="cofactor">
    <cofactor evidence="2">
        <name>Mg(2+)</name>
        <dbReference type="ChEBI" id="CHEBI:18420"/>
    </cofactor>
</comment>
<accession>A0ABV6QYG4</accession>
<dbReference type="InterPro" id="IPR023214">
    <property type="entry name" value="HAD_sf"/>
</dbReference>
<protein>
    <recommendedName>
        <fullName evidence="2">Trehalose 6-phosphate phosphatase</fullName>
        <ecNumber evidence="2">3.1.3.12</ecNumber>
    </recommendedName>
</protein>
<reference evidence="3 4" key="1">
    <citation type="submission" date="2024-09" db="EMBL/GenBank/DDBJ databases">
        <authorList>
            <person name="Sun Q."/>
            <person name="Mori K."/>
        </authorList>
    </citation>
    <scope>NUCLEOTIDE SEQUENCE [LARGE SCALE GENOMIC DNA]</scope>
    <source>
        <strain evidence="3 4">NCAIM B.02621</strain>
    </source>
</reference>
<keyword evidence="2" id="KW-0460">Magnesium</keyword>
<dbReference type="InterPro" id="IPR036412">
    <property type="entry name" value="HAD-like_sf"/>
</dbReference>
<dbReference type="PANTHER" id="PTHR43768:SF3">
    <property type="entry name" value="TREHALOSE 6-PHOSPHATE PHOSPHATASE"/>
    <property type="match status" value="1"/>
</dbReference>
<organism evidence="3 4">
    <name type="scientific">Brevundimonas balnearis</name>
    <dbReference type="NCBI Taxonomy" id="1572858"/>
    <lineage>
        <taxon>Bacteria</taxon>
        <taxon>Pseudomonadati</taxon>
        <taxon>Pseudomonadota</taxon>
        <taxon>Alphaproteobacteria</taxon>
        <taxon>Caulobacterales</taxon>
        <taxon>Caulobacteraceae</taxon>
        <taxon>Brevundimonas</taxon>
    </lineage>
</organism>
<comment type="caution">
    <text evidence="3">The sequence shown here is derived from an EMBL/GenBank/DDBJ whole genome shotgun (WGS) entry which is preliminary data.</text>
</comment>
<comment type="pathway">
    <text evidence="2">Glycan biosynthesis; trehalose biosynthesis.</text>
</comment>
<name>A0ABV6QYG4_9CAUL</name>
<dbReference type="Gene3D" id="3.30.70.1020">
    <property type="entry name" value="Trehalose-6-phosphate phosphatase related protein, domain 2"/>
    <property type="match status" value="1"/>
</dbReference>
<comment type="catalytic activity">
    <reaction evidence="2">
        <text>alpha,alpha-trehalose 6-phosphate + H2O = alpha,alpha-trehalose + phosphate</text>
        <dbReference type="Rhea" id="RHEA:23420"/>
        <dbReference type="ChEBI" id="CHEBI:15377"/>
        <dbReference type="ChEBI" id="CHEBI:16551"/>
        <dbReference type="ChEBI" id="CHEBI:43474"/>
        <dbReference type="ChEBI" id="CHEBI:58429"/>
        <dbReference type="EC" id="3.1.3.12"/>
    </reaction>
</comment>
<keyword evidence="1 2" id="KW-0378">Hydrolase</keyword>